<comment type="similarity">
    <text evidence="7">Belongs to the binding-protein-dependent transport system permease family.</text>
</comment>
<dbReference type="Proteomes" id="UP000244016">
    <property type="component" value="Unassembled WGS sequence"/>
</dbReference>
<evidence type="ECO:0000256" key="7">
    <source>
        <dbReference type="RuleBase" id="RU363032"/>
    </source>
</evidence>
<name>A0A2T5GA77_9BACL</name>
<comment type="caution">
    <text evidence="9">The sequence shown here is derived from an EMBL/GenBank/DDBJ whole genome shotgun (WGS) entry which is preliminary data.</text>
</comment>
<keyword evidence="3" id="KW-1003">Cell membrane</keyword>
<organism evidence="9 10">
    <name type="scientific">Brockia lithotrophica</name>
    <dbReference type="NCBI Taxonomy" id="933949"/>
    <lineage>
        <taxon>Bacteria</taxon>
        <taxon>Bacillati</taxon>
        <taxon>Bacillota</taxon>
        <taxon>Bacilli</taxon>
        <taxon>Bacillales</taxon>
        <taxon>Bacillales Family X. Incertae Sedis</taxon>
        <taxon>Brockia</taxon>
    </lineage>
</organism>
<dbReference type="AlphaFoldDB" id="A0A2T5GA77"/>
<dbReference type="GO" id="GO:0005886">
    <property type="term" value="C:plasma membrane"/>
    <property type="evidence" value="ECO:0007669"/>
    <property type="project" value="UniProtKB-SubCell"/>
</dbReference>
<evidence type="ECO:0000259" key="8">
    <source>
        <dbReference type="PROSITE" id="PS50928"/>
    </source>
</evidence>
<comment type="subcellular location">
    <subcellularLocation>
        <location evidence="1 7">Cell membrane</location>
        <topology evidence="1 7">Multi-pass membrane protein</topology>
    </subcellularLocation>
</comment>
<feature type="transmembrane region" description="Helical" evidence="7">
    <location>
        <begin position="144"/>
        <end position="164"/>
    </location>
</feature>
<dbReference type="CDD" id="cd06261">
    <property type="entry name" value="TM_PBP2"/>
    <property type="match status" value="1"/>
</dbReference>
<feature type="domain" description="ABC transmembrane type-1" evidence="8">
    <location>
        <begin position="107"/>
        <end position="320"/>
    </location>
</feature>
<keyword evidence="4 7" id="KW-0812">Transmembrane</keyword>
<accession>A0A2T5GA77</accession>
<feature type="transmembrane region" description="Helical" evidence="7">
    <location>
        <begin position="111"/>
        <end position="132"/>
    </location>
</feature>
<gene>
    <name evidence="9" type="ORF">BLITH_0172</name>
</gene>
<evidence type="ECO:0000256" key="6">
    <source>
        <dbReference type="ARBA" id="ARBA00023136"/>
    </source>
</evidence>
<evidence type="ECO:0000313" key="10">
    <source>
        <dbReference type="Proteomes" id="UP000244016"/>
    </source>
</evidence>
<evidence type="ECO:0000256" key="2">
    <source>
        <dbReference type="ARBA" id="ARBA00022448"/>
    </source>
</evidence>
<evidence type="ECO:0000256" key="5">
    <source>
        <dbReference type="ARBA" id="ARBA00022989"/>
    </source>
</evidence>
<sequence>MSVVIRRGFARKPPDGFKTGVGQRGSLLPRPFIPRLSPEQEPLWFAVPALLLIFVAVVVPSVSTLLLAFQGPNHEFVGLANFRDVLQDPETLNLSRFPGHSPPWGALVHNALWILIHLPASVGLGLLLALLFQDIPGNQILRVFIYLGMILPMVIGGVLIRFLFDENAGIVNGALELLGRSDLVRTWTAYPETALFALILGSVWLWVGFPLVLFSSGLTTIPRELYEAADIDGAGTWAKFRHITWPGLAPVTSVVVAMTVLWELKIFDIVYVATQGGPGNASLVLALEMYFAAFRALDYPHASALATILALLALLVGIRFVRTAKNA</sequence>
<keyword evidence="6 7" id="KW-0472">Membrane</keyword>
<dbReference type="PANTHER" id="PTHR43005:SF1">
    <property type="entry name" value="SPERMIDINE_PUTRESCINE TRANSPORT SYSTEM PERMEASE PROTEIN"/>
    <property type="match status" value="1"/>
</dbReference>
<feature type="transmembrane region" description="Helical" evidence="7">
    <location>
        <begin position="43"/>
        <end position="69"/>
    </location>
</feature>
<dbReference type="SUPFAM" id="SSF161098">
    <property type="entry name" value="MetI-like"/>
    <property type="match status" value="1"/>
</dbReference>
<dbReference type="Gene3D" id="1.10.3720.10">
    <property type="entry name" value="MetI-like"/>
    <property type="match status" value="1"/>
</dbReference>
<dbReference type="PANTHER" id="PTHR43005">
    <property type="entry name" value="BLR7065 PROTEIN"/>
    <property type="match status" value="1"/>
</dbReference>
<feature type="transmembrane region" description="Helical" evidence="7">
    <location>
        <begin position="194"/>
        <end position="214"/>
    </location>
</feature>
<evidence type="ECO:0000256" key="4">
    <source>
        <dbReference type="ARBA" id="ARBA00022692"/>
    </source>
</evidence>
<keyword evidence="5 7" id="KW-1133">Transmembrane helix</keyword>
<evidence type="ECO:0000313" key="9">
    <source>
        <dbReference type="EMBL" id="PTQ53092.1"/>
    </source>
</evidence>
<keyword evidence="2 7" id="KW-0813">Transport</keyword>
<evidence type="ECO:0000256" key="1">
    <source>
        <dbReference type="ARBA" id="ARBA00004651"/>
    </source>
</evidence>
<dbReference type="EMBL" id="PEBW01000001">
    <property type="protein sequence ID" value="PTQ53092.1"/>
    <property type="molecule type" value="Genomic_DNA"/>
</dbReference>
<feature type="transmembrane region" description="Helical" evidence="7">
    <location>
        <begin position="299"/>
        <end position="321"/>
    </location>
</feature>
<dbReference type="InterPro" id="IPR035906">
    <property type="entry name" value="MetI-like_sf"/>
</dbReference>
<protein>
    <submittedName>
        <fullName evidence="9">Putative trehalose ABC transporter, permease component 1, Archaea-type</fullName>
    </submittedName>
</protein>
<proteinExistence type="inferred from homology"/>
<dbReference type="Pfam" id="PF00528">
    <property type="entry name" value="BPD_transp_1"/>
    <property type="match status" value="1"/>
</dbReference>
<feature type="transmembrane region" description="Helical" evidence="7">
    <location>
        <begin position="243"/>
        <end position="262"/>
    </location>
</feature>
<dbReference type="PROSITE" id="PS50928">
    <property type="entry name" value="ABC_TM1"/>
    <property type="match status" value="1"/>
</dbReference>
<dbReference type="InterPro" id="IPR000515">
    <property type="entry name" value="MetI-like"/>
</dbReference>
<reference evidence="9 10" key="1">
    <citation type="submission" date="2017-08" db="EMBL/GenBank/DDBJ databases">
        <title>Burning lignite coal seam in the remote Altai Mountains harbors a hydrogen-driven thermophilic microbial community.</title>
        <authorList>
            <person name="Kadnikov V.V."/>
            <person name="Mardanov A.V."/>
            <person name="Ivasenko D."/>
            <person name="Beletsky A.V."/>
            <person name="Karnachuk O.V."/>
            <person name="Ravin N.V."/>
        </authorList>
    </citation>
    <scope>NUCLEOTIDE SEQUENCE [LARGE SCALE GENOMIC DNA]</scope>
    <source>
        <strain evidence="9">AL31</strain>
    </source>
</reference>
<evidence type="ECO:0000256" key="3">
    <source>
        <dbReference type="ARBA" id="ARBA00022475"/>
    </source>
</evidence>
<dbReference type="GO" id="GO:0055085">
    <property type="term" value="P:transmembrane transport"/>
    <property type="evidence" value="ECO:0007669"/>
    <property type="project" value="InterPro"/>
</dbReference>